<evidence type="ECO:0000313" key="2">
    <source>
        <dbReference type="EMBL" id="KAK9886630.1"/>
    </source>
</evidence>
<organism evidence="2 3">
    <name type="scientific">Henosepilachna vigintioctopunctata</name>
    <dbReference type="NCBI Taxonomy" id="420089"/>
    <lineage>
        <taxon>Eukaryota</taxon>
        <taxon>Metazoa</taxon>
        <taxon>Ecdysozoa</taxon>
        <taxon>Arthropoda</taxon>
        <taxon>Hexapoda</taxon>
        <taxon>Insecta</taxon>
        <taxon>Pterygota</taxon>
        <taxon>Neoptera</taxon>
        <taxon>Endopterygota</taxon>
        <taxon>Coleoptera</taxon>
        <taxon>Polyphaga</taxon>
        <taxon>Cucujiformia</taxon>
        <taxon>Coccinelloidea</taxon>
        <taxon>Coccinellidae</taxon>
        <taxon>Epilachninae</taxon>
        <taxon>Epilachnini</taxon>
        <taxon>Henosepilachna</taxon>
    </lineage>
</organism>
<name>A0AAW1UVX0_9CUCU</name>
<feature type="region of interest" description="Disordered" evidence="1">
    <location>
        <begin position="1"/>
        <end position="58"/>
    </location>
</feature>
<sequence length="112" mass="12553">MYISEVESPVRDRGGQRNPKQQRCEELPLDPRVPPLYTDALTDDNNPDLIPPTNEGLLDSSITPFIISARPSSKRNCATQMPVKPYHVTWAPMLQSRNCSTQTPPPHKESSV</sequence>
<dbReference type="Proteomes" id="UP001431783">
    <property type="component" value="Unassembled WGS sequence"/>
</dbReference>
<dbReference type="AlphaFoldDB" id="A0AAW1UVX0"/>
<comment type="caution">
    <text evidence="2">The sequence shown here is derived from an EMBL/GenBank/DDBJ whole genome shotgun (WGS) entry which is preliminary data.</text>
</comment>
<accession>A0AAW1UVX0</accession>
<protein>
    <submittedName>
        <fullName evidence="2">Uncharacterized protein</fullName>
    </submittedName>
</protein>
<dbReference type="EMBL" id="JARQZJ010000101">
    <property type="protein sequence ID" value="KAK9886630.1"/>
    <property type="molecule type" value="Genomic_DNA"/>
</dbReference>
<proteinExistence type="predicted"/>
<keyword evidence="3" id="KW-1185">Reference proteome</keyword>
<evidence type="ECO:0000313" key="3">
    <source>
        <dbReference type="Proteomes" id="UP001431783"/>
    </source>
</evidence>
<gene>
    <name evidence="2" type="ORF">WA026_017553</name>
</gene>
<reference evidence="2 3" key="1">
    <citation type="submission" date="2023-03" db="EMBL/GenBank/DDBJ databases">
        <title>Genome insight into feeding habits of ladybird beetles.</title>
        <authorList>
            <person name="Li H.-S."/>
            <person name="Huang Y.-H."/>
            <person name="Pang H."/>
        </authorList>
    </citation>
    <scope>NUCLEOTIDE SEQUENCE [LARGE SCALE GENOMIC DNA]</scope>
    <source>
        <strain evidence="2">SYSU_2023b</strain>
        <tissue evidence="2">Whole body</tissue>
    </source>
</reference>
<evidence type="ECO:0000256" key="1">
    <source>
        <dbReference type="SAM" id="MobiDB-lite"/>
    </source>
</evidence>